<organism evidence="6 7">
    <name type="scientific">Lentinula aciculospora</name>
    <dbReference type="NCBI Taxonomy" id="153920"/>
    <lineage>
        <taxon>Eukaryota</taxon>
        <taxon>Fungi</taxon>
        <taxon>Dikarya</taxon>
        <taxon>Basidiomycota</taxon>
        <taxon>Agaricomycotina</taxon>
        <taxon>Agaricomycetes</taxon>
        <taxon>Agaricomycetidae</taxon>
        <taxon>Agaricales</taxon>
        <taxon>Marasmiineae</taxon>
        <taxon>Omphalotaceae</taxon>
        <taxon>Lentinula</taxon>
    </lineage>
</organism>
<dbReference type="AlphaFoldDB" id="A0A9W8ZX81"/>
<feature type="binding site" evidence="4">
    <location>
        <position position="217"/>
    </location>
    <ligand>
        <name>substrate</name>
    </ligand>
</feature>
<evidence type="ECO:0000313" key="6">
    <source>
        <dbReference type="EMBL" id="KAJ4468698.1"/>
    </source>
</evidence>
<feature type="active site" description="Acyl-ester intermediate" evidence="3">
    <location>
        <position position="241"/>
    </location>
</feature>
<feature type="domain" description="Amidase" evidence="5">
    <location>
        <begin position="139"/>
        <end position="571"/>
    </location>
</feature>
<proteinExistence type="inferred from homology"/>
<evidence type="ECO:0000256" key="4">
    <source>
        <dbReference type="PIRSR" id="PIRSR001221-2"/>
    </source>
</evidence>
<dbReference type="EMBL" id="JAOTPV010000034">
    <property type="protein sequence ID" value="KAJ4468698.1"/>
    <property type="molecule type" value="Genomic_DNA"/>
</dbReference>
<feature type="binding site" evidence="4">
    <location>
        <position position="191"/>
    </location>
    <ligand>
        <name>substrate</name>
    </ligand>
</feature>
<dbReference type="PANTHER" id="PTHR46072:SF10">
    <property type="entry name" value="ACETAMIDASE"/>
    <property type="match status" value="1"/>
</dbReference>
<name>A0A9W8ZX81_9AGAR</name>
<dbReference type="OrthoDB" id="6428749at2759"/>
<keyword evidence="2" id="KW-0378">Hydrolase</keyword>
<comment type="similarity">
    <text evidence="1">Belongs to the amidase family.</text>
</comment>
<dbReference type="Pfam" id="PF01425">
    <property type="entry name" value="Amidase"/>
    <property type="match status" value="1"/>
</dbReference>
<keyword evidence="7" id="KW-1185">Reference proteome</keyword>
<dbReference type="SUPFAM" id="SSF75304">
    <property type="entry name" value="Amidase signature (AS) enzymes"/>
    <property type="match status" value="1"/>
</dbReference>
<feature type="active site" description="Charge relay system" evidence="3">
    <location>
        <position position="122"/>
    </location>
</feature>
<protein>
    <submittedName>
        <fullName evidence="6">Amidase signature domain-containing protein</fullName>
    </submittedName>
</protein>
<accession>A0A9W8ZX81</accession>
<feature type="binding site" evidence="4">
    <location>
        <begin position="238"/>
        <end position="241"/>
    </location>
    <ligand>
        <name>substrate</name>
    </ligand>
</feature>
<sequence>MLSNHNHHSAFKHEQRQASVNAASKLFSSPLTSSEEKLHALPISELVSACKSGDISPFEIISTYGKKVLAAQRNTNCVAELLLDDATSSVSAASWGPAVDSDSYSSDLVRSRPLLGVPVSVKGAIDAAQFFIGRRRTVVSVLDCIDIAGHDTTVGLARRVGKPVDRSSAIVRLLQDAGAIVIAKTTVPTALFSVDTDSKLFGTTSNPYSPDHGVGASTGGGAALVACGGSKVEIGSDVAGSVRFPAHFCGVWSLKGSVGRWPVTGNQSSMMGVEAVPTLTGPLTRSLEDLEQIYKRVIDMRPWEYDYTCVPIPWRPINLQEEGRRLKWGVIWTDGVIPPSPACKRALSSVADSLREQGHEVVDFTPPNIPDFLEVGYQLAFGDSGQQIRSNLVPTETVNPALASFLDLINLPRLFKKLLSKFYSSKDPIYANLLNVMHAKTIPEERALIVKRDQFREAWHEQWAKEGLDFVLTVPAPFPAVKHGEGLKASLMTASYSFLFNLLDYAAGSIPVTKVDKNLDALPARFMSSPEYDAMNNICKTSYTVYDANSMHGLPVGVQIVAQRLEEEKVLEGMKVIESVLIQKGIAFEGK</sequence>
<evidence type="ECO:0000256" key="3">
    <source>
        <dbReference type="PIRSR" id="PIRSR001221-1"/>
    </source>
</evidence>
<dbReference type="Gene3D" id="3.90.1300.10">
    <property type="entry name" value="Amidase signature (AS) domain"/>
    <property type="match status" value="2"/>
</dbReference>
<dbReference type="InterPro" id="IPR023631">
    <property type="entry name" value="Amidase_dom"/>
</dbReference>
<dbReference type="PANTHER" id="PTHR46072">
    <property type="entry name" value="AMIDASE-RELATED-RELATED"/>
    <property type="match status" value="1"/>
</dbReference>
<dbReference type="Proteomes" id="UP001150266">
    <property type="component" value="Unassembled WGS sequence"/>
</dbReference>
<feature type="active site" description="Charge relay system" evidence="3">
    <location>
        <position position="217"/>
    </location>
</feature>
<gene>
    <name evidence="6" type="ORF">J3R30DRAFT_3826218</name>
</gene>
<reference evidence="6" key="1">
    <citation type="submission" date="2022-08" db="EMBL/GenBank/DDBJ databases">
        <title>A Global Phylogenomic Analysis of the Shiitake Genus Lentinula.</title>
        <authorList>
            <consortium name="DOE Joint Genome Institute"/>
            <person name="Sierra-Patev S."/>
            <person name="Min B."/>
            <person name="Naranjo-Ortiz M."/>
            <person name="Looney B."/>
            <person name="Konkel Z."/>
            <person name="Slot J.C."/>
            <person name="Sakamoto Y."/>
            <person name="Steenwyk J.L."/>
            <person name="Rokas A."/>
            <person name="Carro J."/>
            <person name="Camarero S."/>
            <person name="Ferreira P."/>
            <person name="Molpeceres G."/>
            <person name="Ruiz-Duenas F.J."/>
            <person name="Serrano A."/>
            <person name="Henrissat B."/>
            <person name="Drula E."/>
            <person name="Hughes K.W."/>
            <person name="Mata J.L."/>
            <person name="Ishikawa N.K."/>
            <person name="Vargas-Isla R."/>
            <person name="Ushijima S."/>
            <person name="Smith C.A."/>
            <person name="Ahrendt S."/>
            <person name="Andreopoulos W."/>
            <person name="He G."/>
            <person name="Labutti K."/>
            <person name="Lipzen A."/>
            <person name="Ng V."/>
            <person name="Riley R."/>
            <person name="Sandor L."/>
            <person name="Barry K."/>
            <person name="Martinez A.T."/>
            <person name="Xiao Y."/>
            <person name="Gibbons J.G."/>
            <person name="Terashima K."/>
            <person name="Grigoriev I.V."/>
            <person name="Hibbett D.S."/>
        </authorList>
    </citation>
    <scope>NUCLEOTIDE SEQUENCE</scope>
    <source>
        <strain evidence="6">JLM2183</strain>
    </source>
</reference>
<evidence type="ECO:0000313" key="7">
    <source>
        <dbReference type="Proteomes" id="UP001150266"/>
    </source>
</evidence>
<comment type="caution">
    <text evidence="6">The sequence shown here is derived from an EMBL/GenBank/DDBJ whole genome shotgun (WGS) entry which is preliminary data.</text>
</comment>
<dbReference type="PIRSF" id="PIRSF001221">
    <property type="entry name" value="Amidase_fungi"/>
    <property type="match status" value="1"/>
</dbReference>
<evidence type="ECO:0000259" key="5">
    <source>
        <dbReference type="Pfam" id="PF01425"/>
    </source>
</evidence>
<dbReference type="InterPro" id="IPR036928">
    <property type="entry name" value="AS_sf"/>
</dbReference>
<evidence type="ECO:0000256" key="1">
    <source>
        <dbReference type="ARBA" id="ARBA00009199"/>
    </source>
</evidence>
<dbReference type="GO" id="GO:0016787">
    <property type="term" value="F:hydrolase activity"/>
    <property type="evidence" value="ECO:0007669"/>
    <property type="project" value="UniProtKB-KW"/>
</dbReference>
<evidence type="ECO:0000256" key="2">
    <source>
        <dbReference type="ARBA" id="ARBA00022801"/>
    </source>
</evidence>